<dbReference type="RefSeq" id="XP_073768826.1">
    <property type="nucleotide sequence ID" value="XM_073912725.1"/>
</dbReference>
<name>A0AC58GGI0_DANRE</name>
<gene>
    <name evidence="2" type="primary">LOC141376137</name>
</gene>
<keyword evidence="1" id="KW-1185">Reference proteome</keyword>
<protein>
    <submittedName>
        <fullName evidence="2">Uncharacterized protein</fullName>
    </submittedName>
</protein>
<sequence>MAEFDLNSFVSAPSVEQLDTFRKDDLLKIAEHFQIKISRQQLKREIKGVIVRHLKELGLLVLAESSPGADYVSADSAHMGAEEASETAVAEGYEAKAVLPPFEPFSPSEVESGGDVRLKTRIARLQKEERERESHAERELRLEIRRLEIEAETQIKLRELELNAARHAPVSPGQLAQNAALSSAVTSSVGTFDVSKHISLVPQFRETEVDSYFNVFERIACALKWSKEVWPLLLQCRLTGKAQEVCSALSLEDSLNYDVVKVAILRAYELVPEAYRQRFRMHKKNSNQTYVEFAREKGILFDKWCTANKVSDFQALRELILLEEFKNCIPERVVIYLNEQKVTSLAQASVSADEFALTHKNVFLSARTEKNSVPSVEKDQSRLKNKNAQIREVRECFYCHKNGHIISECLLLKRKQQNAGTKSVAFVKPVSVESRETCDVAYQPFLLEGLISNDDKPENQIRVKMLRDTGAGYSFITADVLSSLENTFCGSYVLVRGIEMSTIKVPVHQIYLKSDLFTGLVKVGVRENLPVRGVDFILGNDIAGGRVMPLLEVCDKPDFSVSTDELSELSDVFPVCAITRVQTRKFDDADDLISTFMAPTMLNDELIDPGKSDEKSKTPNVEKIKLHVTRDNLIAAQKDDFSLHKYFSSVVPADAAHERKIAFYLENGVLMRRWCPDASEADWYGASQIVVPTCYRQTVLSLAHDHDFSGHLGIKKTYHRILKHFFWPRLKTDVTKHCKTCKACQFSGKPNQIIPKAPLRPIPALGEPFEHVLIDCVGPLPKTKAGNQYLLTVMCAATRFPEAFPLRKITASVVIKSLVKFFSLFGLPKVVQSDRGTNFMSNLFEQVLKTLKISHRTSSAYHPESQGALERFHQTLKSMLRKYCFETGKDWDEGTPLVLFAVREAVHESLGYSPADLVYAHSIRGPIKMLKEDMLSQETSEKTNVLDYVSRFRERLHNACSAAKEALVSAQITMKSHFDRKTVVRDFKEGDKVLVLLPVVGSSLSSRFSGPYEVIKKLSCTDYVIGTPDRRKKTRVCHVNMLKTYHVRETSNNEAKLDQPLSDAPVTSLVCDVMSDHEDDGVKVRHTYEQCARFKNSEILADLDSSLFHLSDAQRCDIKALIEAFPLLFRDVPSCTTVLQHDIDVGNSAPVKQHPYRVNAVKRSVMQTEVKYLRENGLAKPSCSPWSSPCLLVTKSDGSARFCTDYRKVNALTVPDCFPLPRMEDCVDALGTAKFVSKLDLLKGFWQIPLSDRASDISAFVTPDDFMQYCVMAFGLRNAPSTFQRLINTVLMGVRNCNTYLDDLVIYSTDWSEHVSTLREVFMRLEKASLTLNLAKCDFGKATITYLGKEVGQGQVKPIGAKPFTCVPVV</sequence>
<reference evidence="2" key="1">
    <citation type="submission" date="2025-08" db="UniProtKB">
        <authorList>
            <consortium name="RefSeq"/>
        </authorList>
    </citation>
    <scope>IDENTIFICATION</scope>
    <source>
        <strain evidence="2">Tuebingen</strain>
        <tissue evidence="2">Fibroblasts and whole tissue</tissue>
    </source>
</reference>
<evidence type="ECO:0000313" key="1">
    <source>
        <dbReference type="Proteomes" id="UP000000437"/>
    </source>
</evidence>
<accession>A0AC58GGI0</accession>
<dbReference type="Proteomes" id="UP000000437">
    <property type="component" value="Chromosome 9"/>
</dbReference>
<proteinExistence type="predicted"/>
<evidence type="ECO:0000313" key="2">
    <source>
        <dbReference type="RefSeq" id="XP_073768826.1"/>
    </source>
</evidence>
<organism evidence="1 2">
    <name type="scientific">Danio rerio</name>
    <name type="common">Zebrafish</name>
    <name type="synonym">Brachydanio rerio</name>
    <dbReference type="NCBI Taxonomy" id="7955"/>
    <lineage>
        <taxon>Eukaryota</taxon>
        <taxon>Metazoa</taxon>
        <taxon>Chordata</taxon>
        <taxon>Craniata</taxon>
        <taxon>Vertebrata</taxon>
        <taxon>Euteleostomi</taxon>
        <taxon>Actinopterygii</taxon>
        <taxon>Neopterygii</taxon>
        <taxon>Teleostei</taxon>
        <taxon>Ostariophysi</taxon>
        <taxon>Cypriniformes</taxon>
        <taxon>Danionidae</taxon>
        <taxon>Danioninae</taxon>
        <taxon>Danio</taxon>
    </lineage>
</organism>